<comment type="similarity">
    <text evidence="1 3">Belongs to the nucleosome assembly protein (NAP) family.</text>
</comment>
<dbReference type="GO" id="GO:0005634">
    <property type="term" value="C:nucleus"/>
    <property type="evidence" value="ECO:0007669"/>
    <property type="project" value="InterPro"/>
</dbReference>
<dbReference type="Gene3D" id="1.20.5.1500">
    <property type="match status" value="1"/>
</dbReference>
<evidence type="ECO:0000313" key="7">
    <source>
        <dbReference type="Proteomes" id="UP000015453"/>
    </source>
</evidence>
<evidence type="ECO:0000256" key="1">
    <source>
        <dbReference type="ARBA" id="ARBA00009947"/>
    </source>
</evidence>
<dbReference type="PANTHER" id="PTHR11875">
    <property type="entry name" value="TESTIS-SPECIFIC Y-ENCODED PROTEIN"/>
    <property type="match status" value="1"/>
</dbReference>
<feature type="non-terminal residue" evidence="6">
    <location>
        <position position="1"/>
    </location>
</feature>
<protein>
    <submittedName>
        <fullName evidence="6">Uncharacterized protein</fullName>
    </submittedName>
</protein>
<dbReference type="GO" id="GO:0006334">
    <property type="term" value="P:nucleosome assembly"/>
    <property type="evidence" value="ECO:0007669"/>
    <property type="project" value="InterPro"/>
</dbReference>
<dbReference type="Gene3D" id="3.30.1120.90">
    <property type="entry name" value="Nucleosome assembly protein"/>
    <property type="match status" value="1"/>
</dbReference>
<reference evidence="6 7" key="1">
    <citation type="journal article" date="2013" name="BMC Genomics">
        <title>The miniature genome of a carnivorous plant Genlisea aurea contains a low number of genes and short non-coding sequences.</title>
        <authorList>
            <person name="Leushkin E.V."/>
            <person name="Sutormin R.A."/>
            <person name="Nabieva E.R."/>
            <person name="Penin A.A."/>
            <person name="Kondrashov A.S."/>
            <person name="Logacheva M.D."/>
        </authorList>
    </citation>
    <scope>NUCLEOTIDE SEQUENCE [LARGE SCALE GENOMIC DNA]</scope>
</reference>
<dbReference type="SUPFAM" id="SSF143113">
    <property type="entry name" value="NAP-like"/>
    <property type="match status" value="1"/>
</dbReference>
<evidence type="ECO:0000256" key="2">
    <source>
        <dbReference type="ARBA" id="ARBA00023186"/>
    </source>
</evidence>
<feature type="coiled-coil region" evidence="4">
    <location>
        <begin position="35"/>
        <end position="66"/>
    </location>
</feature>
<dbReference type="AlphaFoldDB" id="S8CIT6"/>
<organism evidence="6 7">
    <name type="scientific">Genlisea aurea</name>
    <dbReference type="NCBI Taxonomy" id="192259"/>
    <lineage>
        <taxon>Eukaryota</taxon>
        <taxon>Viridiplantae</taxon>
        <taxon>Streptophyta</taxon>
        <taxon>Embryophyta</taxon>
        <taxon>Tracheophyta</taxon>
        <taxon>Spermatophyta</taxon>
        <taxon>Magnoliopsida</taxon>
        <taxon>eudicotyledons</taxon>
        <taxon>Gunneridae</taxon>
        <taxon>Pentapetalae</taxon>
        <taxon>asterids</taxon>
        <taxon>lamiids</taxon>
        <taxon>Lamiales</taxon>
        <taxon>Lentibulariaceae</taxon>
        <taxon>Genlisea</taxon>
    </lineage>
</organism>
<sequence>IVGVWRDMGGDKGKKLKLADADDESNGPNLIDAELLHTVEKLQEIQDELEKVNEEASEKVLEVEQKFNEIRKPIYEKRNEVIKSIPDFWLTAFITHPALSELVTAEDQKIFKYLTDLEVEDFKDLKSGYSISFKFSPNPYFEEAKLTKTFSFFEEGITKITATPIKWKNGTGTPNGIPEGKNGNKRPYAEDSFFAWFNESEHKGDAYEIHDEVADIIKDDLWPNPLTYFNNGADEENPETDDGEDDEGGESEESEGDDDDDEEEEED</sequence>
<dbReference type="Pfam" id="PF00956">
    <property type="entry name" value="NAP"/>
    <property type="match status" value="1"/>
</dbReference>
<proteinExistence type="inferred from homology"/>
<dbReference type="InterPro" id="IPR037231">
    <property type="entry name" value="NAP-like_sf"/>
</dbReference>
<feature type="region of interest" description="Disordered" evidence="5">
    <location>
        <begin position="222"/>
        <end position="267"/>
    </location>
</feature>
<evidence type="ECO:0000256" key="5">
    <source>
        <dbReference type="SAM" id="MobiDB-lite"/>
    </source>
</evidence>
<name>S8CIT6_9LAMI</name>
<evidence type="ECO:0000313" key="6">
    <source>
        <dbReference type="EMBL" id="EPS66899.1"/>
    </source>
</evidence>
<evidence type="ECO:0000256" key="4">
    <source>
        <dbReference type="SAM" id="Coils"/>
    </source>
</evidence>
<keyword evidence="4" id="KW-0175">Coiled coil</keyword>
<dbReference type="Proteomes" id="UP000015453">
    <property type="component" value="Unassembled WGS sequence"/>
</dbReference>
<accession>S8CIT6</accession>
<dbReference type="EMBL" id="AUSU01003409">
    <property type="protein sequence ID" value="EPS66899.1"/>
    <property type="molecule type" value="Genomic_DNA"/>
</dbReference>
<dbReference type="GO" id="GO:0000724">
    <property type="term" value="P:double-strand break repair via homologous recombination"/>
    <property type="evidence" value="ECO:0007669"/>
    <property type="project" value="UniProtKB-ARBA"/>
</dbReference>
<keyword evidence="7" id="KW-1185">Reference proteome</keyword>
<dbReference type="InterPro" id="IPR002164">
    <property type="entry name" value="NAP_family"/>
</dbReference>
<comment type="caution">
    <text evidence="6">The sequence shown here is derived from an EMBL/GenBank/DDBJ whole genome shotgun (WGS) entry which is preliminary data.</text>
</comment>
<feature type="compositionally biased region" description="Acidic residues" evidence="5">
    <location>
        <begin position="233"/>
        <end position="267"/>
    </location>
</feature>
<gene>
    <name evidence="6" type="ORF">M569_07877</name>
</gene>
<evidence type="ECO:0000256" key="3">
    <source>
        <dbReference type="RuleBase" id="RU003876"/>
    </source>
</evidence>
<dbReference type="OrthoDB" id="19419at2759"/>
<dbReference type="GO" id="GO:0042393">
    <property type="term" value="F:histone binding"/>
    <property type="evidence" value="ECO:0007669"/>
    <property type="project" value="UniProtKB-ARBA"/>
</dbReference>
<keyword evidence="2" id="KW-0143">Chaperone</keyword>